<dbReference type="CDD" id="cd00167">
    <property type="entry name" value="SANT"/>
    <property type="match status" value="1"/>
</dbReference>
<feature type="compositionally biased region" description="Polar residues" evidence="1">
    <location>
        <begin position="621"/>
        <end position="632"/>
    </location>
</feature>
<feature type="region of interest" description="Disordered" evidence="1">
    <location>
        <begin position="1"/>
        <end position="22"/>
    </location>
</feature>
<dbReference type="InterPro" id="IPR001005">
    <property type="entry name" value="SANT/Myb"/>
</dbReference>
<protein>
    <submittedName>
        <fullName evidence="3">Transcriptional regulatory protein TOD6</fullName>
    </submittedName>
</protein>
<dbReference type="InterPro" id="IPR009057">
    <property type="entry name" value="Homeodomain-like_sf"/>
</dbReference>
<feature type="compositionally biased region" description="Pro residues" evidence="1">
    <location>
        <begin position="84"/>
        <end position="96"/>
    </location>
</feature>
<feature type="compositionally biased region" description="Acidic residues" evidence="1">
    <location>
        <begin position="385"/>
        <end position="401"/>
    </location>
</feature>
<feature type="domain" description="Myb-like" evidence="2">
    <location>
        <begin position="535"/>
        <end position="585"/>
    </location>
</feature>
<name>A0A093XBI0_TALMA</name>
<feature type="compositionally biased region" description="Polar residues" evidence="1">
    <location>
        <begin position="588"/>
        <end position="607"/>
    </location>
</feature>
<dbReference type="Gene3D" id="1.10.10.60">
    <property type="entry name" value="Homeodomain-like"/>
    <property type="match status" value="1"/>
</dbReference>
<feature type="compositionally biased region" description="Basic and acidic residues" evidence="1">
    <location>
        <begin position="504"/>
        <end position="519"/>
    </location>
</feature>
<dbReference type="SMART" id="SM00717">
    <property type="entry name" value="SANT"/>
    <property type="match status" value="1"/>
</dbReference>
<evidence type="ECO:0000259" key="2">
    <source>
        <dbReference type="PROSITE" id="PS50090"/>
    </source>
</evidence>
<feature type="compositionally biased region" description="Basic residues" evidence="1">
    <location>
        <begin position="527"/>
        <end position="541"/>
    </location>
</feature>
<evidence type="ECO:0000256" key="1">
    <source>
        <dbReference type="SAM" id="MobiDB-lite"/>
    </source>
</evidence>
<gene>
    <name evidence="3" type="ORF">GQ26_0430440</name>
</gene>
<feature type="compositionally biased region" description="Basic and acidic residues" evidence="1">
    <location>
        <begin position="194"/>
        <end position="207"/>
    </location>
</feature>
<dbReference type="Pfam" id="PF13921">
    <property type="entry name" value="Myb_DNA-bind_6"/>
    <property type="match status" value="1"/>
</dbReference>
<feature type="compositionally biased region" description="Basic residues" evidence="1">
    <location>
        <begin position="365"/>
        <end position="375"/>
    </location>
</feature>
<feature type="compositionally biased region" description="Basic and acidic residues" evidence="1">
    <location>
        <begin position="148"/>
        <end position="166"/>
    </location>
</feature>
<evidence type="ECO:0000313" key="3">
    <source>
        <dbReference type="EMBL" id="KFX42558.1"/>
    </source>
</evidence>
<dbReference type="EMBL" id="JPOX01000043">
    <property type="protein sequence ID" value="KFX42558.1"/>
    <property type="molecule type" value="Genomic_DNA"/>
</dbReference>
<reference key="1">
    <citation type="journal article" date="2014" name="PLoS Genet.">
        <title>Signature Gene Expression Reveals Novel Clues to the Molecular Mechanisms of Dimorphic Transition in Penicillium marneffei.</title>
        <authorList>
            <person name="Yang E."/>
            <person name="Wang G."/>
            <person name="Cai J."/>
            <person name="Woo P.C."/>
            <person name="Lau S.K."/>
            <person name="Yuen K.-Y."/>
            <person name="Chow W.-N."/>
            <person name="Lin X."/>
        </authorList>
    </citation>
    <scope>NUCLEOTIDE SEQUENCE [LARGE SCALE GENOMIC DNA]</scope>
    <source>
        <strain>PM1</strain>
    </source>
</reference>
<feature type="compositionally biased region" description="Polar residues" evidence="1">
    <location>
        <begin position="325"/>
        <end position="342"/>
    </location>
</feature>
<organism evidence="3">
    <name type="scientific">Talaromyces marneffei PM1</name>
    <dbReference type="NCBI Taxonomy" id="1077442"/>
    <lineage>
        <taxon>Eukaryota</taxon>
        <taxon>Fungi</taxon>
        <taxon>Dikarya</taxon>
        <taxon>Ascomycota</taxon>
        <taxon>Pezizomycotina</taxon>
        <taxon>Eurotiomycetes</taxon>
        <taxon>Eurotiomycetidae</taxon>
        <taxon>Eurotiales</taxon>
        <taxon>Trichocomaceae</taxon>
        <taxon>Talaromyces</taxon>
        <taxon>Talaromyces sect. Talaromyces</taxon>
    </lineage>
</organism>
<dbReference type="HOGENOM" id="CLU_032506_0_0_1"/>
<feature type="region of interest" description="Disordered" evidence="1">
    <location>
        <begin position="588"/>
        <end position="653"/>
    </location>
</feature>
<feature type="region of interest" description="Disordered" evidence="1">
    <location>
        <begin position="495"/>
        <end position="545"/>
    </location>
</feature>
<dbReference type="SUPFAM" id="SSF46689">
    <property type="entry name" value="Homeodomain-like"/>
    <property type="match status" value="1"/>
</dbReference>
<accession>A0A093XBI0</accession>
<feature type="region of interest" description="Disordered" evidence="1">
    <location>
        <begin position="357"/>
        <end position="425"/>
    </location>
</feature>
<reference evidence="3" key="2">
    <citation type="journal article" date="2014" name="PLoS Genet.">
        <title>Signature gene expression reveals novel clues to the molecular mechanisms of dimorphic transition in Penicillium marneffei.</title>
        <authorList>
            <person name="Yang E."/>
            <person name="Wang G."/>
            <person name="Cai J."/>
            <person name="Woo P.C."/>
            <person name="Lau S.K."/>
            <person name="Yuen K.-Y."/>
            <person name="Chow W.-N."/>
            <person name="Lin X."/>
        </authorList>
    </citation>
    <scope>NUCLEOTIDE SEQUENCE</scope>
    <source>
        <strain evidence="3">PM1</strain>
    </source>
</reference>
<comment type="caution">
    <text evidence="3">The sequence shown here is derived from an EMBL/GenBank/DDBJ whole genome shotgun (WGS) entry which is preliminary data.</text>
</comment>
<dbReference type="PROSITE" id="PS50090">
    <property type="entry name" value="MYB_LIKE"/>
    <property type="match status" value="1"/>
</dbReference>
<feature type="region of interest" description="Disordered" evidence="1">
    <location>
        <begin position="265"/>
        <end position="342"/>
    </location>
</feature>
<feature type="region of interest" description="Disordered" evidence="1">
    <location>
        <begin position="68"/>
        <end position="108"/>
    </location>
</feature>
<feature type="region of interest" description="Disordered" evidence="1">
    <location>
        <begin position="147"/>
        <end position="222"/>
    </location>
</feature>
<proteinExistence type="predicted"/>
<sequence length="653" mass="73080">MMDHRFTPGSAANQKNRAWKRRRLPAPSRDLFTAQFAGLKYPLLHFCTFPLLTMINLDAIIPYQPPLPPNPSKSSKPSKIAPLPSKPPPLIHPLPQKPDSSPPQSCQSMPKFISIAVDQEQTSPRPPSTNAFDRELAVWSDMAVKKTRSCEHDRKGYGRAAPDRNGSEGLADNSESRSSDIRSDSPGIPAEFQEPERPRSPQKESTRVIHGPQPYGTHDSAASDLQSENAIPVAVAHSDDVEVLLVNDGATNFQLAEALMHQPNVGVRSSGPESQDIPCEERGLSPKALPLNMTSSVSGETGLELQDQGDNQDSLHSCEGDHSTNEPASIQSQEPSTLVSSEQTDIYHHENCAVAVVTPAAQPPKPRKRPYRLRNKTQTYRTDPPDESDEFDDSDDDDDVDQAQHVEHQRHSKRPKYQPIVRSDPIKPEAVRDFKLGDFSLPDFRTVQRGVLTCEFFPSQIMYSFSWAEDRGCSDDRPPNEDNMLSKGYSRCEMNGIQGSDLHSSSKDVEDETTEKIDDNQQNSRLNNRKPSHGQKRRHKKPWTDEADARLKLLKEKDNLSWSQILKHFPHRTKGALQFRYSKFLKNSTSKSSVITSHGATDRNNTPPSSPHSDRQPQIDYLSQSATESTLRSRYGPARNRRSVKRYSPEGVS</sequence>
<feature type="compositionally biased region" description="Basic and acidic residues" evidence="1">
    <location>
        <begin position="174"/>
        <end position="183"/>
    </location>
</feature>
<dbReference type="AlphaFoldDB" id="A0A093XBI0"/>
<feature type="compositionally biased region" description="Low complexity" evidence="1">
    <location>
        <begin position="72"/>
        <end position="83"/>
    </location>
</feature>